<comment type="caution">
    <text evidence="3">The sequence shown here is derived from an EMBL/GenBank/DDBJ whole genome shotgun (WGS) entry which is preliminary data.</text>
</comment>
<dbReference type="Pfam" id="PF04909">
    <property type="entry name" value="Amidohydro_2"/>
    <property type="match status" value="1"/>
</dbReference>
<dbReference type="InterPro" id="IPR032466">
    <property type="entry name" value="Metal_Hydrolase"/>
</dbReference>
<protein>
    <submittedName>
        <fullName evidence="3">Amidohydrolase family protein</fullName>
    </submittedName>
</protein>
<dbReference type="InterPro" id="IPR006680">
    <property type="entry name" value="Amidohydro-rel"/>
</dbReference>
<keyword evidence="1" id="KW-0456">Lyase</keyword>
<dbReference type="Proteomes" id="UP000650524">
    <property type="component" value="Unassembled WGS sequence"/>
</dbReference>
<gene>
    <name evidence="3" type="ORF">H8E19_12210</name>
</gene>
<dbReference type="GO" id="GO:0016787">
    <property type="term" value="F:hydrolase activity"/>
    <property type="evidence" value="ECO:0007669"/>
    <property type="project" value="InterPro"/>
</dbReference>
<feature type="domain" description="Amidohydrolase-related" evidence="2">
    <location>
        <begin position="123"/>
        <end position="422"/>
    </location>
</feature>
<sequence length="423" mass="47949">MTRMKEHPSYLGFSPLPEKEDIVEALVHDPPDTRWRVVRSLFRIGDPEDREELIEELRPYLDQVDDFRVKYRITLALQALHIPFRVSDYVLVKGKGAFKPSELESSEMRGTSGPSRPNFLPVVDFHIHPKSPDLKFFADMREAGVTHGVILATDTDPSDVDRPEIKEKLKKAYSSSPQSHRVPFESVLKHIRASLYSHTHVTDQDVADWVKDYPDILFGFGSVNLSKDRAYVKQKLEEIDRLKLRGIKLLPHSQFFNPSDNEHMDLLFEYCRQTGSIILSHSGCGPGPFEVPELSGNSHPGLWEPLVKKFPDVPLVLAHFGAYSTEIPGIWLSDVLRLGKEYRNIYADLAAVNWLLDREVVAKEIRKTIGFDRVLFATDYPASLASGMSLTYMVSGLKANTNLSEKEKRKVLGENAARLLGIV</sequence>
<organism evidence="3 4">
    <name type="scientific">Candidatus Desulfacyla euxinica</name>
    <dbReference type="NCBI Taxonomy" id="2841693"/>
    <lineage>
        <taxon>Bacteria</taxon>
        <taxon>Deltaproteobacteria</taxon>
        <taxon>Candidatus Desulfacyla</taxon>
    </lineage>
</organism>
<dbReference type="SUPFAM" id="SSF51556">
    <property type="entry name" value="Metallo-dependent hydrolases"/>
    <property type="match status" value="1"/>
</dbReference>
<evidence type="ECO:0000256" key="1">
    <source>
        <dbReference type="ARBA" id="ARBA00023239"/>
    </source>
</evidence>
<reference evidence="3 4" key="1">
    <citation type="submission" date="2020-08" db="EMBL/GenBank/DDBJ databases">
        <title>Bridging the membrane lipid divide: bacteria of the FCB group superphylum have the potential to synthesize archaeal ether lipids.</title>
        <authorList>
            <person name="Villanueva L."/>
            <person name="Von Meijenfeldt F.A.B."/>
            <person name="Westbye A.B."/>
            <person name="Yadav S."/>
            <person name="Hopmans E.C."/>
            <person name="Dutilh B.E."/>
            <person name="Sinninghe Damste J.S."/>
        </authorList>
    </citation>
    <scope>NUCLEOTIDE SEQUENCE [LARGE SCALE GENOMIC DNA]</scope>
    <source>
        <strain evidence="3">NIOZ-UU27</strain>
    </source>
</reference>
<dbReference type="GO" id="GO:0016831">
    <property type="term" value="F:carboxy-lyase activity"/>
    <property type="evidence" value="ECO:0007669"/>
    <property type="project" value="InterPro"/>
</dbReference>
<accession>A0A8J6T9E9</accession>
<dbReference type="InterPro" id="IPR032465">
    <property type="entry name" value="ACMSD"/>
</dbReference>
<dbReference type="PANTHER" id="PTHR21240">
    <property type="entry name" value="2-AMINO-3-CARBOXYLMUCONATE-6-SEMIALDEHYDE DECARBOXYLASE"/>
    <property type="match status" value="1"/>
</dbReference>
<proteinExistence type="predicted"/>
<dbReference type="AlphaFoldDB" id="A0A8J6T9E9"/>
<dbReference type="Gene3D" id="3.20.20.140">
    <property type="entry name" value="Metal-dependent hydrolases"/>
    <property type="match status" value="1"/>
</dbReference>
<dbReference type="EMBL" id="JACNJD010000260">
    <property type="protein sequence ID" value="MBC8178161.1"/>
    <property type="molecule type" value="Genomic_DNA"/>
</dbReference>
<name>A0A8J6T9E9_9DELT</name>
<evidence type="ECO:0000259" key="2">
    <source>
        <dbReference type="Pfam" id="PF04909"/>
    </source>
</evidence>
<evidence type="ECO:0000313" key="4">
    <source>
        <dbReference type="Proteomes" id="UP000650524"/>
    </source>
</evidence>
<evidence type="ECO:0000313" key="3">
    <source>
        <dbReference type="EMBL" id="MBC8178161.1"/>
    </source>
</evidence>
<dbReference type="CDD" id="cd01292">
    <property type="entry name" value="metallo-dependent_hydrolases"/>
    <property type="match status" value="1"/>
</dbReference>